<sequence length="490" mass="52869">MPRSQQRLSELASFVHVPDGIVSTEWPLVAAQLQRINIGLDMWQRNAIQLALSKRADGSYAASIGGVCFSIPRQVGKTYTVGWLIFALCMAKPGMLVVWTAHHTRTSDETFDAMRTMATTGKAAAMVKTVRAANGQQTIIFHNGSRILFGAREQGFGRGFAEIDVLVFDEAQILTESALSDMVPATNAAPNGLVFLIGTPPRPKDPGEAFTIKRNSALSKDADTLWIEFSADADCNVADWDPGYVDWAQVEKANPSYPHRTSKNSILRMRKLIGSNENFKREALGIWDQAGVATRKISQELWDSTIGVPPSSGVKCYGVAFSFDGDRQSVVGVLKHEHGFHANLIGSYTGSTDDGVAGLADWLAERWRDAGLIVLSGAAGAGLLSQALLDRGVPKKIVKVLSTREYFTACQMLVEAVKDGSLTRPAGGANDALDASVAVSDEKKRGSDGAWGWQATSFDGDETPVEALSVAVWAAKMNKRVPGRKQKALV</sequence>
<dbReference type="InterPro" id="IPR027417">
    <property type="entry name" value="P-loop_NTPase"/>
</dbReference>
<name>A0A6H2ELR7_9ACTO</name>
<accession>A0A6H2ELR7</accession>
<dbReference type="AlphaFoldDB" id="A0A6H2ELR7"/>
<proteinExistence type="predicted"/>
<keyword evidence="2" id="KW-1185">Reference proteome</keyword>
<reference evidence="1 2" key="1">
    <citation type="submission" date="2020-03" db="EMBL/GenBank/DDBJ databases">
        <title>Complete genome of Arcanobacterium buesumensis sp. nov. strain 2701.</title>
        <authorList>
            <person name="Borowiak M."/>
            <person name="Alssahen M."/>
            <person name="Laemmler C."/>
            <person name="Malorny B."/>
            <person name="Hassan A."/>
            <person name="Prenger-Berninghoff E."/>
            <person name="Ploetz M."/>
            <person name="Abdulmawjood A."/>
        </authorList>
    </citation>
    <scope>NUCLEOTIDE SEQUENCE [LARGE SCALE GENOMIC DNA]</scope>
    <source>
        <strain evidence="1 2">2701</strain>
    </source>
</reference>
<evidence type="ECO:0000313" key="1">
    <source>
        <dbReference type="EMBL" id="QJC22016.1"/>
    </source>
</evidence>
<dbReference type="Proteomes" id="UP000502298">
    <property type="component" value="Chromosome"/>
</dbReference>
<protein>
    <submittedName>
        <fullName evidence="1">Terminase</fullName>
    </submittedName>
</protein>
<dbReference type="SUPFAM" id="SSF52540">
    <property type="entry name" value="P-loop containing nucleoside triphosphate hydrolases"/>
    <property type="match status" value="1"/>
</dbReference>
<gene>
    <name evidence="1" type="ORF">HC352_05540</name>
</gene>
<dbReference type="Gene3D" id="3.40.50.300">
    <property type="entry name" value="P-loop containing nucleotide triphosphate hydrolases"/>
    <property type="match status" value="1"/>
</dbReference>
<dbReference type="EMBL" id="CP050804">
    <property type="protein sequence ID" value="QJC22016.1"/>
    <property type="molecule type" value="Genomic_DNA"/>
</dbReference>
<dbReference type="Pfam" id="PF03237">
    <property type="entry name" value="Terminase_6N"/>
    <property type="match status" value="1"/>
</dbReference>
<dbReference type="KEGG" id="arca:HC352_05540"/>
<evidence type="ECO:0000313" key="2">
    <source>
        <dbReference type="Proteomes" id="UP000502298"/>
    </source>
</evidence>
<organism evidence="1 2">
    <name type="scientific">Arcanobacterium buesumense</name>
    <dbReference type="NCBI Taxonomy" id="2722751"/>
    <lineage>
        <taxon>Bacteria</taxon>
        <taxon>Bacillati</taxon>
        <taxon>Actinomycetota</taxon>
        <taxon>Actinomycetes</taxon>
        <taxon>Actinomycetales</taxon>
        <taxon>Actinomycetaceae</taxon>
        <taxon>Arcanobacterium</taxon>
    </lineage>
</organism>